<protein>
    <submittedName>
        <fullName evidence="1">Lycopene beta cyclase</fullName>
        <ecNumber evidence="1">5.5.1.19</ecNumber>
    </submittedName>
</protein>
<gene>
    <name evidence="1" type="primary">crtL_1</name>
    <name evidence="1" type="ORF">B7C42_02172</name>
</gene>
<sequence length="366" mass="39258">MSADLIVCGLGPAGRALAHRAAVHGLAVTAIDPHPWRRWPATYATWADELPDWLPPRVVAATVERPLARGTREVEIDRAYQVFGTAALQDALDLSGVRVIADRVLDIERGERVRLASGRILTARRVVDARGLARDARRAEQTAYGIVLHRDREPAVFMDWSRDNGAGADAPASFLYTIPLGGDRVLFEETCLAGRPAIGLDELRRRLEHRLRCRGIEFGADAPVERVRFPVEGGRARDGVFGAAGGLLHPATGYSVGAALAAADAVATGRSLWPVSARLVFALRRAGLRALLALPPHELPAFFDAFFALPPDLQRAYLSGRTDPRGTAAAMTALFRALPWPLRRVLAAAAAGVPVAAATGVRAGQP</sequence>
<dbReference type="AlphaFoldDB" id="A0A231HAJ2"/>
<dbReference type="EMBL" id="NGAF01000003">
    <property type="protein sequence ID" value="OXR45880.1"/>
    <property type="molecule type" value="Genomic_DNA"/>
</dbReference>
<dbReference type="InterPro" id="IPR036188">
    <property type="entry name" value="FAD/NAD-bd_sf"/>
</dbReference>
<dbReference type="EC" id="5.5.1.19" evidence="1"/>
<dbReference type="SUPFAM" id="SSF51905">
    <property type="entry name" value="FAD/NAD(P)-binding domain"/>
    <property type="match status" value="1"/>
</dbReference>
<name>A0A231HAJ2_9NOCA</name>
<dbReference type="GO" id="GO:0016853">
    <property type="term" value="F:isomerase activity"/>
    <property type="evidence" value="ECO:0007669"/>
    <property type="project" value="UniProtKB-KW"/>
</dbReference>
<evidence type="ECO:0000313" key="2">
    <source>
        <dbReference type="Proteomes" id="UP000215506"/>
    </source>
</evidence>
<evidence type="ECO:0000313" key="1">
    <source>
        <dbReference type="EMBL" id="OXR45880.1"/>
    </source>
</evidence>
<reference evidence="1 2" key="1">
    <citation type="submission" date="2017-07" db="EMBL/GenBank/DDBJ databases">
        <title>First draft Genome Sequence of Nocardia cerradoensis isolated from human infection.</title>
        <authorList>
            <person name="Carrasco G."/>
        </authorList>
    </citation>
    <scope>NUCLEOTIDE SEQUENCE [LARGE SCALE GENOMIC DNA]</scope>
    <source>
        <strain evidence="1 2">CNM20130759</strain>
    </source>
</reference>
<accession>A0A231HAJ2</accession>
<dbReference type="RefSeq" id="WP_094025143.1">
    <property type="nucleotide sequence ID" value="NZ_NGAF01000003.1"/>
</dbReference>
<dbReference type="PANTHER" id="PTHR39757:SF5">
    <property type="entry name" value="OS02G0190600 PROTEIN"/>
    <property type="match status" value="1"/>
</dbReference>
<keyword evidence="1" id="KW-0413">Isomerase</keyword>
<dbReference type="Pfam" id="PF05834">
    <property type="entry name" value="Lycopene_cycl"/>
    <property type="match status" value="1"/>
</dbReference>
<keyword evidence="2" id="KW-1185">Reference proteome</keyword>
<dbReference type="PANTHER" id="PTHR39757">
    <property type="match status" value="1"/>
</dbReference>
<proteinExistence type="predicted"/>
<organism evidence="1 2">
    <name type="scientific">Nocardia cerradoensis</name>
    <dbReference type="NCBI Taxonomy" id="85688"/>
    <lineage>
        <taxon>Bacteria</taxon>
        <taxon>Bacillati</taxon>
        <taxon>Actinomycetota</taxon>
        <taxon>Actinomycetes</taxon>
        <taxon>Mycobacteriales</taxon>
        <taxon>Nocardiaceae</taxon>
        <taxon>Nocardia</taxon>
    </lineage>
</organism>
<dbReference type="Proteomes" id="UP000215506">
    <property type="component" value="Unassembled WGS sequence"/>
</dbReference>
<comment type="caution">
    <text evidence="1">The sequence shown here is derived from an EMBL/GenBank/DDBJ whole genome shotgun (WGS) entry which is preliminary data.</text>
</comment>